<dbReference type="EMBL" id="BSUK01000001">
    <property type="protein sequence ID" value="GMA22773.1"/>
    <property type="molecule type" value="Genomic_DNA"/>
</dbReference>
<keyword evidence="1" id="KW-0812">Transmembrane</keyword>
<proteinExistence type="predicted"/>
<protein>
    <submittedName>
        <fullName evidence="2">Uncharacterized protein</fullName>
    </submittedName>
</protein>
<comment type="caution">
    <text evidence="2">The sequence shown here is derived from an EMBL/GenBank/DDBJ whole genome shotgun (WGS) entry which is preliminary data.</text>
</comment>
<gene>
    <name evidence="2" type="ORF">GCM10025864_05320</name>
</gene>
<feature type="transmembrane region" description="Helical" evidence="1">
    <location>
        <begin position="155"/>
        <end position="181"/>
    </location>
</feature>
<keyword evidence="1" id="KW-1133">Transmembrane helix</keyword>
<sequence length="240" mass="25715">MLAGLDSPPWGTRFTFAGEVRRVPGDERRGMASSLPLVRPPALPWRRLWHGLHAPVPGVPRWARVAALVVPLTVLPSSLWRIATVTLHLPITDTSMTGPDARGTLPAWMPLGLYVVLLSIASELLAFTAVGLVARWGEVVPRRVPVLGGRRVPTLAALIPATLGAVVLTALWTWTGVSLALGRDIRGRALGADFPLDPHDWQGAVALAAYVPLLAWGPLLGALTVAYARRRSSGRVGAFR</sequence>
<feature type="transmembrane region" description="Helical" evidence="1">
    <location>
        <begin position="201"/>
        <end position="228"/>
    </location>
</feature>
<feature type="transmembrane region" description="Helical" evidence="1">
    <location>
        <begin position="111"/>
        <end position="134"/>
    </location>
</feature>
<reference evidence="3" key="1">
    <citation type="journal article" date="2019" name="Int. J. Syst. Evol. Microbiol.">
        <title>The Global Catalogue of Microorganisms (GCM) 10K type strain sequencing project: providing services to taxonomists for standard genome sequencing and annotation.</title>
        <authorList>
            <consortium name="The Broad Institute Genomics Platform"/>
            <consortium name="The Broad Institute Genome Sequencing Center for Infectious Disease"/>
            <person name="Wu L."/>
            <person name="Ma J."/>
        </authorList>
    </citation>
    <scope>NUCLEOTIDE SEQUENCE [LARGE SCALE GENOMIC DNA]</scope>
    <source>
        <strain evidence="3">NBRC 106348</strain>
    </source>
</reference>
<organism evidence="2 3">
    <name type="scientific">Luteimicrobium album</name>
    <dbReference type="NCBI Taxonomy" id="1054550"/>
    <lineage>
        <taxon>Bacteria</taxon>
        <taxon>Bacillati</taxon>
        <taxon>Actinomycetota</taxon>
        <taxon>Actinomycetes</taxon>
        <taxon>Micrococcales</taxon>
        <taxon>Luteimicrobium</taxon>
    </lineage>
</organism>
<name>A0ABQ6HY31_9MICO</name>
<keyword evidence="1" id="KW-0472">Membrane</keyword>
<evidence type="ECO:0000313" key="3">
    <source>
        <dbReference type="Proteomes" id="UP001157091"/>
    </source>
</evidence>
<evidence type="ECO:0000313" key="2">
    <source>
        <dbReference type="EMBL" id="GMA22773.1"/>
    </source>
</evidence>
<evidence type="ECO:0000256" key="1">
    <source>
        <dbReference type="SAM" id="Phobius"/>
    </source>
</evidence>
<accession>A0ABQ6HY31</accession>
<keyword evidence="3" id="KW-1185">Reference proteome</keyword>
<dbReference type="Proteomes" id="UP001157091">
    <property type="component" value="Unassembled WGS sequence"/>
</dbReference>